<reference evidence="2 3" key="1">
    <citation type="submission" date="2021-06" db="EMBL/GenBank/DDBJ databases">
        <authorList>
            <person name="Palmer J.M."/>
        </authorList>
    </citation>
    <scope>NUCLEOTIDE SEQUENCE [LARGE SCALE GENOMIC DNA]</scope>
    <source>
        <strain evidence="2 3">GA_2019</strain>
        <tissue evidence="2">Muscle</tissue>
    </source>
</reference>
<accession>A0ABV0P731</accession>
<comment type="caution">
    <text evidence="2">The sequence shown here is derived from an EMBL/GenBank/DDBJ whole genome shotgun (WGS) entry which is preliminary data.</text>
</comment>
<organism evidence="2 3">
    <name type="scientific">Goodea atripinnis</name>
    <dbReference type="NCBI Taxonomy" id="208336"/>
    <lineage>
        <taxon>Eukaryota</taxon>
        <taxon>Metazoa</taxon>
        <taxon>Chordata</taxon>
        <taxon>Craniata</taxon>
        <taxon>Vertebrata</taxon>
        <taxon>Euteleostomi</taxon>
        <taxon>Actinopterygii</taxon>
        <taxon>Neopterygii</taxon>
        <taxon>Teleostei</taxon>
        <taxon>Neoteleostei</taxon>
        <taxon>Acanthomorphata</taxon>
        <taxon>Ovalentaria</taxon>
        <taxon>Atherinomorphae</taxon>
        <taxon>Cyprinodontiformes</taxon>
        <taxon>Goodeidae</taxon>
        <taxon>Goodea</taxon>
    </lineage>
</organism>
<evidence type="ECO:0000256" key="1">
    <source>
        <dbReference type="SAM" id="MobiDB-lite"/>
    </source>
</evidence>
<feature type="compositionally biased region" description="Basic and acidic residues" evidence="1">
    <location>
        <begin position="1"/>
        <end position="10"/>
    </location>
</feature>
<name>A0ABV0P731_9TELE</name>
<proteinExistence type="predicted"/>
<keyword evidence="3" id="KW-1185">Reference proteome</keyword>
<evidence type="ECO:0000313" key="3">
    <source>
        <dbReference type="Proteomes" id="UP001476798"/>
    </source>
</evidence>
<dbReference type="Proteomes" id="UP001476798">
    <property type="component" value="Unassembled WGS sequence"/>
</dbReference>
<sequence>MSGKIRLSDRRKSKARQRPPLKPAVSSCSGPGTGTLPPAVTMARTGFCDSKPLLDLHKKADEKRAPLRTWANACGSIDRCQPVEVEESRAAPVKMEPERRWVGLLSCYHLHPTAAAVIEPPNPFLKPNQLTAL</sequence>
<feature type="region of interest" description="Disordered" evidence="1">
    <location>
        <begin position="1"/>
        <end position="37"/>
    </location>
</feature>
<protein>
    <submittedName>
        <fullName evidence="2">Uncharacterized protein</fullName>
    </submittedName>
</protein>
<dbReference type="EMBL" id="JAHRIO010062341">
    <property type="protein sequence ID" value="MEQ2179256.1"/>
    <property type="molecule type" value="Genomic_DNA"/>
</dbReference>
<evidence type="ECO:0000313" key="2">
    <source>
        <dbReference type="EMBL" id="MEQ2179256.1"/>
    </source>
</evidence>
<gene>
    <name evidence="2" type="ORF">GOODEAATRI_022795</name>
</gene>